<organism evidence="1 2">
    <name type="scientific">Geodermatophilus sabuli</name>
    <dbReference type="NCBI Taxonomy" id="1564158"/>
    <lineage>
        <taxon>Bacteria</taxon>
        <taxon>Bacillati</taxon>
        <taxon>Actinomycetota</taxon>
        <taxon>Actinomycetes</taxon>
        <taxon>Geodermatophilales</taxon>
        <taxon>Geodermatophilaceae</taxon>
        <taxon>Geodermatophilus</taxon>
    </lineage>
</organism>
<name>A0A7K3W7B1_9ACTN</name>
<reference evidence="1 2" key="1">
    <citation type="submission" date="2020-02" db="EMBL/GenBank/DDBJ databases">
        <title>Geodermatophilus sabuli CPCC 205279 I12A-02694.</title>
        <authorList>
            <person name="Jiang Z."/>
        </authorList>
    </citation>
    <scope>NUCLEOTIDE SEQUENCE [LARGE SCALE GENOMIC DNA]</scope>
    <source>
        <strain evidence="1 2">I12A-02694</strain>
    </source>
</reference>
<gene>
    <name evidence="1" type="ORF">GCU56_17930</name>
</gene>
<dbReference type="AlphaFoldDB" id="A0A7K3W7B1"/>
<sequence length="232" mass="24290">MLDLPRVAGRAVAVPLGALARWRRGKPMHPRGVVLDAVLERSGGPAGWGVPWLAAEGSQPAAVRLSRGAGLPLRLPDLLGLAVRVPGPDRPVDLLLSSAGQGRLTRRGTVLRRDAASSYSSIMGYRSDAGTLLFAATPEPGTAPLPSDPGALAAAVAARRPVFVLSVARGSGEWLPFGRLRLLGPVADFDPDLQFDAVRNPPPGLVPDGPMARFRAPAYATAQEQRSRAAGR</sequence>
<dbReference type="GO" id="GO:0020037">
    <property type="term" value="F:heme binding"/>
    <property type="evidence" value="ECO:0007669"/>
    <property type="project" value="InterPro"/>
</dbReference>
<evidence type="ECO:0000313" key="1">
    <source>
        <dbReference type="EMBL" id="NEK59737.1"/>
    </source>
</evidence>
<dbReference type="InterPro" id="IPR020835">
    <property type="entry name" value="Catalase_sf"/>
</dbReference>
<dbReference type="Proteomes" id="UP000470246">
    <property type="component" value="Unassembled WGS sequence"/>
</dbReference>
<dbReference type="RefSeq" id="WP_163483110.1">
    <property type="nucleotide sequence ID" value="NZ_JAAGWF010000020.1"/>
</dbReference>
<dbReference type="EMBL" id="JAAGWF010000020">
    <property type="protein sequence ID" value="NEK59737.1"/>
    <property type="molecule type" value="Genomic_DNA"/>
</dbReference>
<dbReference type="SUPFAM" id="SSF56634">
    <property type="entry name" value="Heme-dependent catalase-like"/>
    <property type="match status" value="1"/>
</dbReference>
<comment type="caution">
    <text evidence="1">The sequence shown here is derived from an EMBL/GenBank/DDBJ whole genome shotgun (WGS) entry which is preliminary data.</text>
</comment>
<proteinExistence type="predicted"/>
<protein>
    <submittedName>
        <fullName evidence="1">Phosphodiesterase</fullName>
    </submittedName>
</protein>
<keyword evidence="2" id="KW-1185">Reference proteome</keyword>
<accession>A0A7K3W7B1</accession>
<evidence type="ECO:0000313" key="2">
    <source>
        <dbReference type="Proteomes" id="UP000470246"/>
    </source>
</evidence>